<dbReference type="HOGENOM" id="CLU_824512_0_0_1"/>
<reference evidence="4" key="1">
    <citation type="submission" date="2012-12" db="EMBL/GenBank/DDBJ databases">
        <authorList>
            <person name="Hellsten U."/>
            <person name="Grimwood J."/>
            <person name="Chapman J.A."/>
            <person name="Shapiro H."/>
            <person name="Aerts A."/>
            <person name="Otillar R.P."/>
            <person name="Terry A.Y."/>
            <person name="Boore J.L."/>
            <person name="Simakov O."/>
            <person name="Marletaz F."/>
            <person name="Cho S.-J."/>
            <person name="Edsinger-Gonzales E."/>
            <person name="Havlak P."/>
            <person name="Kuo D.-H."/>
            <person name="Larsson T."/>
            <person name="Lv J."/>
            <person name="Arendt D."/>
            <person name="Savage R."/>
            <person name="Osoegawa K."/>
            <person name="de Jong P."/>
            <person name="Lindberg D.R."/>
            <person name="Seaver E.C."/>
            <person name="Weisblat D.A."/>
            <person name="Putnam N.H."/>
            <person name="Grigoriev I.V."/>
            <person name="Rokhsar D.S."/>
        </authorList>
    </citation>
    <scope>NUCLEOTIDE SEQUENCE</scope>
    <source>
        <strain evidence="4">I ESC-2004</strain>
    </source>
</reference>
<feature type="chain" id="PRO_5008787034" evidence="1">
    <location>
        <begin position="23"/>
        <end position="337"/>
    </location>
</feature>
<keyword evidence="1" id="KW-0732">Signal</keyword>
<dbReference type="EMBL" id="KB309773">
    <property type="protein sequence ID" value="ELT93349.1"/>
    <property type="molecule type" value="Genomic_DNA"/>
</dbReference>
<proteinExistence type="predicted"/>
<feature type="signal peptide" evidence="1">
    <location>
        <begin position="1"/>
        <end position="22"/>
    </location>
</feature>
<dbReference type="AlphaFoldDB" id="R7TI13"/>
<evidence type="ECO:0000313" key="4">
    <source>
        <dbReference type="Proteomes" id="UP000014760"/>
    </source>
</evidence>
<protein>
    <submittedName>
        <fullName evidence="2 3">Uncharacterized protein</fullName>
    </submittedName>
</protein>
<evidence type="ECO:0000313" key="3">
    <source>
        <dbReference type="EnsemblMetazoa" id="CapteP212892"/>
    </source>
</evidence>
<dbReference type="OrthoDB" id="5947018at2759"/>
<sequence length="337" mass="38700">MECGAFTLPLLLLLHFVVECDSKGYCSFPSYLWQPLFVDTNSDGSVKPRHWISKSEYYKNTNKWRKQKDIVASNTTIWIHHKIHASCDGYHQSSDDRCYKKTVEYKLICVSEAAGGKFRIQQEVDGRDKKRCILVSAVPKEENEDTLCLDRALQRDEWPWIAADILGVQPCPFTGGFDFTAFEQTQRKNRICADEWRPSRLESECVEGEAISFYSPSEDCSLFYDRPTNVKLQCWGHWEEESYLFILMGEKSHLPRFVLRLSKDFGVSSGAETVYLYFSLVMPLGGHGNAPGTVQYNELRVQRSGGFSIDFSHPQIWSHLLPLQPEHKPPRTPSPLV</sequence>
<name>R7TI13_CAPTE</name>
<keyword evidence="4" id="KW-1185">Reference proteome</keyword>
<accession>R7TI13</accession>
<evidence type="ECO:0000313" key="2">
    <source>
        <dbReference type="EMBL" id="ELT93349.1"/>
    </source>
</evidence>
<gene>
    <name evidence="2" type="ORF">CAPTEDRAFT_212892</name>
</gene>
<dbReference type="Proteomes" id="UP000014760">
    <property type="component" value="Unassembled WGS sequence"/>
</dbReference>
<evidence type="ECO:0000256" key="1">
    <source>
        <dbReference type="SAM" id="SignalP"/>
    </source>
</evidence>
<dbReference type="EMBL" id="AMQN01002635">
    <property type="status" value="NOT_ANNOTATED_CDS"/>
    <property type="molecule type" value="Genomic_DNA"/>
</dbReference>
<reference evidence="2 4" key="2">
    <citation type="journal article" date="2013" name="Nature">
        <title>Insights into bilaterian evolution from three spiralian genomes.</title>
        <authorList>
            <person name="Simakov O."/>
            <person name="Marletaz F."/>
            <person name="Cho S.J."/>
            <person name="Edsinger-Gonzales E."/>
            <person name="Havlak P."/>
            <person name="Hellsten U."/>
            <person name="Kuo D.H."/>
            <person name="Larsson T."/>
            <person name="Lv J."/>
            <person name="Arendt D."/>
            <person name="Savage R."/>
            <person name="Osoegawa K."/>
            <person name="de Jong P."/>
            <person name="Grimwood J."/>
            <person name="Chapman J.A."/>
            <person name="Shapiro H."/>
            <person name="Aerts A."/>
            <person name="Otillar R.P."/>
            <person name="Terry A.Y."/>
            <person name="Boore J.L."/>
            <person name="Grigoriev I.V."/>
            <person name="Lindberg D.R."/>
            <person name="Seaver E.C."/>
            <person name="Weisblat D.A."/>
            <person name="Putnam N.H."/>
            <person name="Rokhsar D.S."/>
        </authorList>
    </citation>
    <scope>NUCLEOTIDE SEQUENCE</scope>
    <source>
        <strain evidence="2 4">I ESC-2004</strain>
    </source>
</reference>
<organism evidence="2">
    <name type="scientific">Capitella teleta</name>
    <name type="common">Polychaete worm</name>
    <dbReference type="NCBI Taxonomy" id="283909"/>
    <lineage>
        <taxon>Eukaryota</taxon>
        <taxon>Metazoa</taxon>
        <taxon>Spiralia</taxon>
        <taxon>Lophotrochozoa</taxon>
        <taxon>Annelida</taxon>
        <taxon>Polychaeta</taxon>
        <taxon>Sedentaria</taxon>
        <taxon>Scolecida</taxon>
        <taxon>Capitellidae</taxon>
        <taxon>Capitella</taxon>
    </lineage>
</organism>
<reference evidence="3" key="3">
    <citation type="submission" date="2015-06" db="UniProtKB">
        <authorList>
            <consortium name="EnsemblMetazoa"/>
        </authorList>
    </citation>
    <scope>IDENTIFICATION</scope>
</reference>
<dbReference type="EnsemblMetazoa" id="CapteT212892">
    <property type="protein sequence ID" value="CapteP212892"/>
    <property type="gene ID" value="CapteG212892"/>
</dbReference>